<dbReference type="SUPFAM" id="SSF55469">
    <property type="entry name" value="FMN-dependent nitroreductase-like"/>
    <property type="match status" value="1"/>
</dbReference>
<reference evidence="4 5" key="1">
    <citation type="submission" date="2020-08" db="EMBL/GenBank/DDBJ databases">
        <authorList>
            <person name="Mo P."/>
        </authorList>
    </citation>
    <scope>NUCLEOTIDE SEQUENCE [LARGE SCALE GENOMIC DNA]</scope>
    <source>
        <strain evidence="4 5">CGMCC 4.1532</strain>
    </source>
</reference>
<evidence type="ECO:0000256" key="1">
    <source>
        <dbReference type="ARBA" id="ARBA00007118"/>
    </source>
</evidence>
<keyword evidence="5" id="KW-1185">Reference proteome</keyword>
<protein>
    <submittedName>
        <fullName evidence="4">Nitroreductase family protein</fullName>
    </submittedName>
</protein>
<dbReference type="CDD" id="cd02062">
    <property type="entry name" value="Nitro_FMN_reductase"/>
    <property type="match status" value="1"/>
</dbReference>
<comment type="similarity">
    <text evidence="1">Belongs to the nitroreductase family.</text>
</comment>
<evidence type="ECO:0000313" key="4">
    <source>
        <dbReference type="EMBL" id="QNG53792.1"/>
    </source>
</evidence>
<dbReference type="InterPro" id="IPR029479">
    <property type="entry name" value="Nitroreductase"/>
</dbReference>
<dbReference type="GO" id="GO:0016491">
    <property type="term" value="F:oxidoreductase activity"/>
    <property type="evidence" value="ECO:0007669"/>
    <property type="project" value="UniProtKB-KW"/>
</dbReference>
<dbReference type="Pfam" id="PF00881">
    <property type="entry name" value="Nitroreductase"/>
    <property type="match status" value="1"/>
</dbReference>
<keyword evidence="2" id="KW-0560">Oxidoreductase</keyword>
<evidence type="ECO:0000259" key="3">
    <source>
        <dbReference type="Pfam" id="PF00881"/>
    </source>
</evidence>
<dbReference type="KEGG" id="ppel:H6H00_07625"/>
<evidence type="ECO:0000256" key="2">
    <source>
        <dbReference type="ARBA" id="ARBA00023002"/>
    </source>
</evidence>
<dbReference type="InterPro" id="IPR000415">
    <property type="entry name" value="Nitroreductase-like"/>
</dbReference>
<dbReference type="EMBL" id="CP060131">
    <property type="protein sequence ID" value="QNG53792.1"/>
    <property type="molecule type" value="Genomic_DNA"/>
</dbReference>
<name>A0A7G7MLY1_9PSEU</name>
<evidence type="ECO:0000313" key="5">
    <source>
        <dbReference type="Proteomes" id="UP000515728"/>
    </source>
</evidence>
<gene>
    <name evidence="4" type="ORF">H6H00_07625</name>
</gene>
<organism evidence="4 5">
    <name type="scientific">Pseudonocardia petroleophila</name>
    <dbReference type="NCBI Taxonomy" id="37331"/>
    <lineage>
        <taxon>Bacteria</taxon>
        <taxon>Bacillati</taxon>
        <taxon>Actinomycetota</taxon>
        <taxon>Actinomycetes</taxon>
        <taxon>Pseudonocardiales</taxon>
        <taxon>Pseudonocardiaceae</taxon>
        <taxon>Pseudonocardia</taxon>
    </lineage>
</organism>
<feature type="domain" description="Nitroreductase" evidence="3">
    <location>
        <begin position="17"/>
        <end position="184"/>
    </location>
</feature>
<dbReference type="Proteomes" id="UP000515728">
    <property type="component" value="Chromosome"/>
</dbReference>
<dbReference type="PANTHER" id="PTHR43673">
    <property type="entry name" value="NAD(P)H NITROREDUCTASE YDGI-RELATED"/>
    <property type="match status" value="1"/>
</dbReference>
<dbReference type="PANTHER" id="PTHR43673:SF10">
    <property type="entry name" value="NADH DEHYDROGENASE_NAD(P)H NITROREDUCTASE XCC3605-RELATED"/>
    <property type="match status" value="1"/>
</dbReference>
<dbReference type="Gene3D" id="3.40.109.10">
    <property type="entry name" value="NADH Oxidase"/>
    <property type="match status" value="1"/>
</dbReference>
<accession>A0A7G7MLY1</accession>
<sequence length="219" mass="24206">MIGSMTLDLAPDELLSTTRSVRKRLDLDRPVPPELIRESLEVALQAPTGSNAQGWHWMVVTDPELRAGIGGYYARAFDAYRNSPLYAGRAGTDHTEERKAVQERVTSSAEYLAEVMGRVPVHVIACITAGEELPGGNQAGLWGSLLPAAWSFQIAARARGLGSAWTTLHLRYEKEISELLGIPSDVRQGVLLPTAYFTGETFRPAKREPLDRVLHLDRW</sequence>
<dbReference type="AlphaFoldDB" id="A0A7G7MLY1"/>
<proteinExistence type="inferred from homology"/>